<evidence type="ECO:0000313" key="2">
    <source>
        <dbReference type="Proteomes" id="UP001196530"/>
    </source>
</evidence>
<dbReference type="GeneID" id="66127909"/>
<dbReference type="EMBL" id="JAHLUX010000008">
    <property type="protein sequence ID" value="KAG7817123.1"/>
    <property type="molecule type" value="Genomic_DNA"/>
</dbReference>
<organism evidence="1 2">
    <name type="scientific">Pichia angusta</name>
    <name type="common">Yeast</name>
    <name type="synonym">Hansenula polymorpha</name>
    <dbReference type="NCBI Taxonomy" id="870730"/>
    <lineage>
        <taxon>Eukaryota</taxon>
        <taxon>Fungi</taxon>
        <taxon>Dikarya</taxon>
        <taxon>Ascomycota</taxon>
        <taxon>Saccharomycotina</taxon>
        <taxon>Pichiomycetes</taxon>
        <taxon>Pichiales</taxon>
        <taxon>Pichiaceae</taxon>
        <taxon>Ogataea</taxon>
    </lineage>
</organism>
<accession>A0AAN6I478</accession>
<evidence type="ECO:0000313" key="1">
    <source>
        <dbReference type="EMBL" id="KAG7817123.1"/>
    </source>
</evidence>
<comment type="caution">
    <text evidence="1">The sequence shown here is derived from an EMBL/GenBank/DDBJ whole genome shotgun (WGS) entry which is preliminary data.</text>
</comment>
<gene>
    <name evidence="1" type="ORF">KL928_003858</name>
</gene>
<name>A0AAN6I478_PICAN</name>
<sequence>MSFSNAFGDSCGANNALSKFTQRANVDNSLTSQLRANSDSQRLLTPPHQTVDQQLESEYRAFQQQTPSLQPSFQAPLPPAAIEQNQWVDHFRDMNLHDTPEAQNYQHVQNRSVHSTQWRHEFAQSQQQQQQREAGDTYGTAFRMLTGAPQLATPIAPQVVPATTGQQDFSAFDAAFDELEHEMHDEAMDEQQAEQVKPQNEDDKIKFAQLARSVFLTMSQPPADVSKQTSDKFQKSNFLKLMNRISTREVEINENRDKFVDAQGRDIRDMLPDPLKDIKEEGLAGLGPFASAQQVYSQMGDELRPSMWQ</sequence>
<dbReference type="Proteomes" id="UP001196530">
    <property type="component" value="Unassembled WGS sequence"/>
</dbReference>
<protein>
    <recommendedName>
        <fullName evidence="3">Peroxin 20</fullName>
    </recommendedName>
</protein>
<evidence type="ECO:0008006" key="3">
    <source>
        <dbReference type="Google" id="ProtNLM"/>
    </source>
</evidence>
<dbReference type="AlphaFoldDB" id="A0AAN6I478"/>
<dbReference type="RefSeq" id="XP_043058552.1">
    <property type="nucleotide sequence ID" value="XM_043204491.1"/>
</dbReference>
<proteinExistence type="predicted"/>
<reference evidence="1" key="1">
    <citation type="journal article" date="2021" name="G3 (Bethesda)">
        <title>Genomic diversity, chromosomal rearrangements, and interspecies hybridization in the ogataea polymorpha species complex.</title>
        <authorList>
            <person name="Hanson S.J."/>
            <person name="Cinneide E.O."/>
            <person name="Salzberg L.I."/>
            <person name="Wolfe K.H."/>
            <person name="McGowan J."/>
            <person name="Fitzpatrick D.A."/>
            <person name="Matlin K."/>
        </authorList>
    </citation>
    <scope>NUCLEOTIDE SEQUENCE</scope>
    <source>
        <strain evidence="1">61-244</strain>
    </source>
</reference>
<dbReference type="Gene3D" id="6.10.280.230">
    <property type="match status" value="1"/>
</dbReference>